<evidence type="ECO:0000313" key="2">
    <source>
        <dbReference type="Proteomes" id="UP001245184"/>
    </source>
</evidence>
<accession>A0ABD5C9F8</accession>
<comment type="caution">
    <text evidence="1">The sequence shown here is derived from an EMBL/GenBank/DDBJ whole genome shotgun (WGS) entry which is preliminary data.</text>
</comment>
<gene>
    <name evidence="1" type="ORF">QF025_000592</name>
</gene>
<reference evidence="1 2" key="1">
    <citation type="submission" date="2023-08" db="EMBL/GenBank/DDBJ databases">
        <title>Genome sequencing of plant associated microbes to promote plant fitness in Sorghum bicolor and Oryza sativa.</title>
        <authorList>
            <person name="Coleman-Derr D."/>
        </authorList>
    </citation>
    <scope>NUCLEOTIDE SEQUENCE [LARGE SCALE GENOMIC DNA]</scope>
    <source>
        <strain evidence="1 2">SLBN-33</strain>
    </source>
</reference>
<proteinExistence type="predicted"/>
<sequence>MECNSVRNEMEKDFTVAYCELVNSLSDLQIVQLAACNAGIAYFPEVGKAFFSHEWGGGHWNHHVGSGWTDLHGHAVIGGRAVVLPDACRDLDLEDMQSHGADDSDSDKTEFEKKMAEPAWVAEIAAAWRAEMLSPNVIRDEVEMAIDHWVPILEELASSET</sequence>
<name>A0ABD5C9F8_9BURK</name>
<protein>
    <submittedName>
        <fullName evidence="1">Uncharacterized protein</fullName>
    </submittedName>
</protein>
<dbReference type="EMBL" id="JAVIZN010000002">
    <property type="protein sequence ID" value="MDR6201872.1"/>
    <property type="molecule type" value="Genomic_DNA"/>
</dbReference>
<evidence type="ECO:0000313" key="1">
    <source>
        <dbReference type="EMBL" id="MDR6201872.1"/>
    </source>
</evidence>
<dbReference type="Proteomes" id="UP001245184">
    <property type="component" value="Unassembled WGS sequence"/>
</dbReference>
<organism evidence="1 2">
    <name type="scientific">Paraburkholderia graminis</name>
    <dbReference type="NCBI Taxonomy" id="60548"/>
    <lineage>
        <taxon>Bacteria</taxon>
        <taxon>Pseudomonadati</taxon>
        <taxon>Pseudomonadota</taxon>
        <taxon>Betaproteobacteria</taxon>
        <taxon>Burkholderiales</taxon>
        <taxon>Burkholderiaceae</taxon>
        <taxon>Paraburkholderia</taxon>
    </lineage>
</organism>
<dbReference type="AlphaFoldDB" id="A0ABD5C9F8"/>